<keyword evidence="2" id="KW-1185">Reference proteome</keyword>
<gene>
    <name evidence="1" type="ORF">ACFQ1O_08635</name>
</gene>
<protein>
    <submittedName>
        <fullName evidence="1">Uncharacterized protein</fullName>
    </submittedName>
</protein>
<reference evidence="2" key="1">
    <citation type="journal article" date="2019" name="Int. J. Syst. Evol. Microbiol.">
        <title>The Global Catalogue of Microorganisms (GCM) 10K type strain sequencing project: providing services to taxonomists for standard genome sequencing and annotation.</title>
        <authorList>
            <consortium name="The Broad Institute Genomics Platform"/>
            <consortium name="The Broad Institute Genome Sequencing Center for Infectious Disease"/>
            <person name="Wu L."/>
            <person name="Ma J."/>
        </authorList>
    </citation>
    <scope>NUCLEOTIDE SEQUENCE [LARGE SCALE GENOMIC DNA]</scope>
    <source>
        <strain evidence="2">CCUG 62114</strain>
    </source>
</reference>
<evidence type="ECO:0000313" key="2">
    <source>
        <dbReference type="Proteomes" id="UP001596997"/>
    </source>
</evidence>
<sequence length="150" mass="17600">MKNIIGILILWIGLVSFDLGSGTAYLKCKSESGRTEFYAELQDIEGLLEKAILKIDETELEYKTNEGHIIFDPKNGVLTMYIVDLENKEDYLSHQYIQFWSIPSTFKIVKNERHHQIYEFKAKIYGTEPRKQKEFNTPIITLNCRLEYEI</sequence>
<evidence type="ECO:0000313" key="1">
    <source>
        <dbReference type="EMBL" id="MFD0964066.1"/>
    </source>
</evidence>
<proteinExistence type="predicted"/>
<dbReference type="EMBL" id="JBHTJM010000008">
    <property type="protein sequence ID" value="MFD0964066.1"/>
    <property type="molecule type" value="Genomic_DNA"/>
</dbReference>
<dbReference type="Proteomes" id="UP001596997">
    <property type="component" value="Unassembled WGS sequence"/>
</dbReference>
<comment type="caution">
    <text evidence="1">The sequence shown here is derived from an EMBL/GenBank/DDBJ whole genome shotgun (WGS) entry which is preliminary data.</text>
</comment>
<accession>A0ABW3I2J6</accession>
<dbReference type="RefSeq" id="WP_377715419.1">
    <property type="nucleotide sequence ID" value="NZ_JBHTJM010000008.1"/>
</dbReference>
<organism evidence="1 2">
    <name type="scientific">Pseudofulvibacter geojedonensis</name>
    <dbReference type="NCBI Taxonomy" id="1123758"/>
    <lineage>
        <taxon>Bacteria</taxon>
        <taxon>Pseudomonadati</taxon>
        <taxon>Bacteroidota</taxon>
        <taxon>Flavobacteriia</taxon>
        <taxon>Flavobacteriales</taxon>
        <taxon>Flavobacteriaceae</taxon>
        <taxon>Pseudofulvibacter</taxon>
    </lineage>
</organism>
<name>A0ABW3I2J6_9FLAO</name>